<keyword evidence="2 4" id="KW-0474">Menaquinone biosynthesis</keyword>
<dbReference type="EC" id="4.2.1.151" evidence="4"/>
<accession>A0ABM9DAC9</accession>
<dbReference type="PANTHER" id="PTHR37690">
    <property type="entry name" value="CHORISMATE DEHYDRATASE"/>
    <property type="match status" value="1"/>
</dbReference>
<evidence type="ECO:0000256" key="4">
    <source>
        <dbReference type="HAMAP-Rule" id="MF_00995"/>
    </source>
</evidence>
<comment type="similarity">
    <text evidence="4">Belongs to the MqnA/MqnD family. MqnA subfamily.</text>
</comment>
<comment type="pathway">
    <text evidence="1 4">Quinol/quinone metabolism; menaquinone biosynthesis.</text>
</comment>
<dbReference type="RefSeq" id="WP_305732931.1">
    <property type="nucleotide sequence ID" value="NZ_OW150024.1"/>
</dbReference>
<dbReference type="SUPFAM" id="SSF53850">
    <property type="entry name" value="Periplasmic binding protein-like II"/>
    <property type="match status" value="1"/>
</dbReference>
<proteinExistence type="inferred from homology"/>
<organism evidence="5 6">
    <name type="scientific">Trichlorobacter ammonificans</name>
    <dbReference type="NCBI Taxonomy" id="2916410"/>
    <lineage>
        <taxon>Bacteria</taxon>
        <taxon>Pseudomonadati</taxon>
        <taxon>Thermodesulfobacteriota</taxon>
        <taxon>Desulfuromonadia</taxon>
        <taxon>Geobacterales</taxon>
        <taxon>Geobacteraceae</taxon>
        <taxon>Trichlorobacter</taxon>
    </lineage>
</organism>
<dbReference type="Pfam" id="PF02621">
    <property type="entry name" value="VitK2_biosynth"/>
    <property type="match status" value="1"/>
</dbReference>
<gene>
    <name evidence="4 5" type="primary">mqnA</name>
    <name evidence="5" type="ORF">GEAMG1_2320</name>
</gene>
<dbReference type="CDD" id="cd13634">
    <property type="entry name" value="PBP2_Sco4506"/>
    <property type="match status" value="1"/>
</dbReference>
<reference evidence="5 6" key="1">
    <citation type="submission" date="2022-03" db="EMBL/GenBank/DDBJ databases">
        <authorList>
            <person name="Koch H."/>
        </authorList>
    </citation>
    <scope>NUCLEOTIDE SEQUENCE [LARGE SCALE GENOMIC DNA]</scope>
    <source>
        <strain evidence="5 6">G1</strain>
    </source>
</reference>
<evidence type="ECO:0000313" key="6">
    <source>
        <dbReference type="Proteomes" id="UP001295463"/>
    </source>
</evidence>
<dbReference type="InterPro" id="IPR003773">
    <property type="entry name" value="Menaquinone_biosynth"/>
</dbReference>
<evidence type="ECO:0000256" key="2">
    <source>
        <dbReference type="ARBA" id="ARBA00022428"/>
    </source>
</evidence>
<comment type="function">
    <text evidence="4">Catalyzes the dehydration of chorismate into 3-[(1-carboxyvinyl)oxy]benzoate, a step in the biosynthesis of menaquinone (MK, vitamin K2).</text>
</comment>
<comment type="catalytic activity">
    <reaction evidence="4">
        <text>chorismate = 3-[(1-carboxyvinyl)-oxy]benzoate + H2O</text>
        <dbReference type="Rhea" id="RHEA:40051"/>
        <dbReference type="ChEBI" id="CHEBI:15377"/>
        <dbReference type="ChEBI" id="CHEBI:29748"/>
        <dbReference type="ChEBI" id="CHEBI:76981"/>
        <dbReference type="EC" id="4.2.1.151"/>
    </reaction>
</comment>
<name>A0ABM9DAC9_9BACT</name>
<keyword evidence="3 4" id="KW-0456">Lyase</keyword>
<dbReference type="HAMAP" id="MF_00995">
    <property type="entry name" value="MqnA"/>
    <property type="match status" value="1"/>
</dbReference>
<evidence type="ECO:0000256" key="1">
    <source>
        <dbReference type="ARBA" id="ARBA00004863"/>
    </source>
</evidence>
<dbReference type="InterPro" id="IPR030868">
    <property type="entry name" value="MqnA"/>
</dbReference>
<evidence type="ECO:0000256" key="3">
    <source>
        <dbReference type="ARBA" id="ARBA00023239"/>
    </source>
</evidence>
<dbReference type="GO" id="GO:0016829">
    <property type="term" value="F:lyase activity"/>
    <property type="evidence" value="ECO:0007669"/>
    <property type="project" value="UniProtKB-KW"/>
</dbReference>
<protein>
    <recommendedName>
        <fullName evidence="4">Chorismate dehydratase</fullName>
        <ecNumber evidence="4">4.2.1.151</ecNumber>
    </recommendedName>
    <alternativeName>
        <fullName evidence="4">Menaquinone biosynthetic enzyme MqnA</fullName>
    </alternativeName>
</protein>
<dbReference type="Proteomes" id="UP001295463">
    <property type="component" value="Chromosome"/>
</dbReference>
<dbReference type="Gene3D" id="3.40.190.10">
    <property type="entry name" value="Periplasmic binding protein-like II"/>
    <property type="match status" value="2"/>
</dbReference>
<evidence type="ECO:0000313" key="5">
    <source>
        <dbReference type="EMBL" id="CAH2032156.1"/>
    </source>
</evidence>
<keyword evidence="6" id="KW-1185">Reference proteome</keyword>
<dbReference type="PANTHER" id="PTHR37690:SF1">
    <property type="entry name" value="CHORISMATE DEHYDRATASE"/>
    <property type="match status" value="1"/>
</dbReference>
<dbReference type="EMBL" id="OW150024">
    <property type="protein sequence ID" value="CAH2032156.1"/>
    <property type="molecule type" value="Genomic_DNA"/>
</dbReference>
<sequence>MLRIGRIDYANVTPLFRGLTTCFPCEGYQIVSGVPAVLNSMLAAGEIDVCPSSSFAYAVNAERYLILPELSISSAGPVASVLLFSRVPLEELDGRTVLLSAESATSVNLLKILMSKRFGCRCTFRVSDSGIVAALEEAPAMLLIGDAALRSSQVGPAPYVYDLGSLWYDWTGLPFVFALWFCTRTAAAEHRQEMATLAGQLLVAKEYACRERERIAAQAEEASWMGRERLIAYWRDNISYNLGKKELDGLRLFYAYGAELGLLSAEPDLVLFS</sequence>